<dbReference type="Pfam" id="PF01476">
    <property type="entry name" value="LysM"/>
    <property type="match status" value="2"/>
</dbReference>
<evidence type="ECO:0000313" key="7">
    <source>
        <dbReference type="Proteomes" id="UP001172159"/>
    </source>
</evidence>
<name>A0AA40ESC6_9PEZI</name>
<feature type="chain" id="PRO_5041319205" description="LysM domain-containing protein" evidence="4">
    <location>
        <begin position="20"/>
        <end position="156"/>
    </location>
</feature>
<dbReference type="Proteomes" id="UP001172159">
    <property type="component" value="Unassembled WGS sequence"/>
</dbReference>
<dbReference type="CDD" id="cd00118">
    <property type="entry name" value="LysM"/>
    <property type="match status" value="2"/>
</dbReference>
<protein>
    <recommendedName>
        <fullName evidence="5">LysM domain-containing protein</fullName>
    </recommendedName>
</protein>
<dbReference type="SMART" id="SM00257">
    <property type="entry name" value="LysM"/>
    <property type="match status" value="2"/>
</dbReference>
<gene>
    <name evidence="6" type="ORF">B0T21DRAFT_280736</name>
</gene>
<dbReference type="PROSITE" id="PS51782">
    <property type="entry name" value="LYSM"/>
    <property type="match status" value="2"/>
</dbReference>
<evidence type="ECO:0000256" key="2">
    <source>
        <dbReference type="ARBA" id="ARBA00023026"/>
    </source>
</evidence>
<dbReference type="EMBL" id="JAUKTV010000002">
    <property type="protein sequence ID" value="KAK0744621.1"/>
    <property type="molecule type" value="Genomic_DNA"/>
</dbReference>
<reference evidence="6" key="1">
    <citation type="submission" date="2023-06" db="EMBL/GenBank/DDBJ databases">
        <title>Genome-scale phylogeny and comparative genomics of the fungal order Sordariales.</title>
        <authorList>
            <consortium name="Lawrence Berkeley National Laboratory"/>
            <person name="Hensen N."/>
            <person name="Bonometti L."/>
            <person name="Westerberg I."/>
            <person name="Brannstrom I.O."/>
            <person name="Guillou S."/>
            <person name="Cros-Aarteil S."/>
            <person name="Calhoun S."/>
            <person name="Haridas S."/>
            <person name="Kuo A."/>
            <person name="Mondo S."/>
            <person name="Pangilinan J."/>
            <person name="Riley R."/>
            <person name="Labutti K."/>
            <person name="Andreopoulos B."/>
            <person name="Lipzen A."/>
            <person name="Chen C."/>
            <person name="Yanf M."/>
            <person name="Daum C."/>
            <person name="Ng V."/>
            <person name="Clum A."/>
            <person name="Steindorff A."/>
            <person name="Ohm R."/>
            <person name="Martin F."/>
            <person name="Silar P."/>
            <person name="Natvig D."/>
            <person name="Lalanne C."/>
            <person name="Gautier V."/>
            <person name="Ament-Velasquez S.L."/>
            <person name="Kruys A."/>
            <person name="Hutchinson M.I."/>
            <person name="Powell A.J."/>
            <person name="Barry K."/>
            <person name="Miller A.N."/>
            <person name="Grigoriev I.V."/>
            <person name="Debuchy R."/>
            <person name="Gladieux P."/>
            <person name="Thoren M.H."/>
            <person name="Johannesson H."/>
        </authorList>
    </citation>
    <scope>NUCLEOTIDE SEQUENCE</scope>
    <source>
        <strain evidence="6">CBS 540.89</strain>
    </source>
</reference>
<dbReference type="GO" id="GO:0008061">
    <property type="term" value="F:chitin binding"/>
    <property type="evidence" value="ECO:0007669"/>
    <property type="project" value="UniProtKB-KW"/>
</dbReference>
<keyword evidence="4" id="KW-0732">Signal</keyword>
<organism evidence="6 7">
    <name type="scientific">Apiosordaria backusii</name>
    <dbReference type="NCBI Taxonomy" id="314023"/>
    <lineage>
        <taxon>Eukaryota</taxon>
        <taxon>Fungi</taxon>
        <taxon>Dikarya</taxon>
        <taxon>Ascomycota</taxon>
        <taxon>Pezizomycotina</taxon>
        <taxon>Sordariomycetes</taxon>
        <taxon>Sordariomycetidae</taxon>
        <taxon>Sordariales</taxon>
        <taxon>Lasiosphaeriaceae</taxon>
        <taxon>Apiosordaria</taxon>
    </lineage>
</organism>
<feature type="domain" description="LysM" evidence="5">
    <location>
        <begin position="108"/>
        <end position="154"/>
    </location>
</feature>
<keyword evidence="1" id="KW-0147">Chitin-binding</keyword>
<evidence type="ECO:0000256" key="4">
    <source>
        <dbReference type="SAM" id="SignalP"/>
    </source>
</evidence>
<feature type="signal peptide" evidence="4">
    <location>
        <begin position="1"/>
        <end position="19"/>
    </location>
</feature>
<dbReference type="InterPro" id="IPR052210">
    <property type="entry name" value="LysM1-like"/>
</dbReference>
<sequence length="156" mass="16188">MKFTLSTALLTGLAALVSAQSPQMPGLAANCNRYHYVQSGDTCAVVAANNGISVAQFLSWNTAVDSGCTNLWLGYYVCTGVSGSLTGGGSFPTSTSEPMPGLPASCWRFHTVAAGDTCEVIVSRYGISLGSFYAWNPTLNSGCTNMWLGHAVCVGA</sequence>
<feature type="domain" description="LysM" evidence="5">
    <location>
        <begin position="33"/>
        <end position="79"/>
    </location>
</feature>
<accession>A0AA40ESC6</accession>
<evidence type="ECO:0000313" key="6">
    <source>
        <dbReference type="EMBL" id="KAK0744621.1"/>
    </source>
</evidence>
<keyword evidence="2" id="KW-0843">Virulence</keyword>
<keyword evidence="7" id="KW-1185">Reference proteome</keyword>
<evidence type="ECO:0000259" key="5">
    <source>
        <dbReference type="PROSITE" id="PS51782"/>
    </source>
</evidence>
<evidence type="ECO:0000256" key="3">
    <source>
        <dbReference type="ARBA" id="ARBA00044955"/>
    </source>
</evidence>
<evidence type="ECO:0000256" key="1">
    <source>
        <dbReference type="ARBA" id="ARBA00022669"/>
    </source>
</evidence>
<dbReference type="PANTHER" id="PTHR34997">
    <property type="entry name" value="AM15"/>
    <property type="match status" value="1"/>
</dbReference>
<dbReference type="AlphaFoldDB" id="A0AA40ESC6"/>
<dbReference type="PANTHER" id="PTHR34997:SF1">
    <property type="entry name" value="PEPTIDOGLYCAN-BINDING LYSIN DOMAIN"/>
    <property type="match status" value="1"/>
</dbReference>
<dbReference type="Gene3D" id="3.10.350.10">
    <property type="entry name" value="LysM domain"/>
    <property type="match status" value="2"/>
</dbReference>
<dbReference type="InterPro" id="IPR036779">
    <property type="entry name" value="LysM_dom_sf"/>
</dbReference>
<comment type="similarity">
    <text evidence="3">Belongs to the secreted LysM effector family.</text>
</comment>
<proteinExistence type="inferred from homology"/>
<dbReference type="InterPro" id="IPR018392">
    <property type="entry name" value="LysM"/>
</dbReference>
<dbReference type="SUPFAM" id="SSF54106">
    <property type="entry name" value="LysM domain"/>
    <property type="match status" value="2"/>
</dbReference>
<comment type="caution">
    <text evidence="6">The sequence shown here is derived from an EMBL/GenBank/DDBJ whole genome shotgun (WGS) entry which is preliminary data.</text>
</comment>